<evidence type="ECO:0000313" key="1">
    <source>
        <dbReference type="EMBL" id="KAL0482505.1"/>
    </source>
</evidence>
<protein>
    <submittedName>
        <fullName evidence="1">Uncharacterized protein</fullName>
    </submittedName>
</protein>
<name>A0AAW2Z0I7_9EUKA</name>
<dbReference type="Proteomes" id="UP001431209">
    <property type="component" value="Unassembled WGS sequence"/>
</dbReference>
<proteinExistence type="predicted"/>
<sequence>MPSLLPTGVYCPGDNYGYRCPDYLCAKLFINLTMRTPSLDKSLCMILDVPSDIKELQQKEAPILPKSIKIDVKSTTLLLPWRHFANNHLQHCSEYNST</sequence>
<evidence type="ECO:0000313" key="2">
    <source>
        <dbReference type="Proteomes" id="UP001431209"/>
    </source>
</evidence>
<accession>A0AAW2Z0I7</accession>
<organism evidence="1 2">
    <name type="scientific">Acrasis kona</name>
    <dbReference type="NCBI Taxonomy" id="1008807"/>
    <lineage>
        <taxon>Eukaryota</taxon>
        <taxon>Discoba</taxon>
        <taxon>Heterolobosea</taxon>
        <taxon>Tetramitia</taxon>
        <taxon>Eutetramitia</taxon>
        <taxon>Acrasidae</taxon>
        <taxon>Acrasis</taxon>
    </lineage>
</organism>
<keyword evidence="2" id="KW-1185">Reference proteome</keyword>
<comment type="caution">
    <text evidence="1">The sequence shown here is derived from an EMBL/GenBank/DDBJ whole genome shotgun (WGS) entry which is preliminary data.</text>
</comment>
<gene>
    <name evidence="1" type="ORF">AKO1_002802</name>
</gene>
<reference evidence="1 2" key="1">
    <citation type="submission" date="2024-03" db="EMBL/GenBank/DDBJ databases">
        <title>The Acrasis kona genome and developmental transcriptomes reveal deep origins of eukaryotic multicellular pathways.</title>
        <authorList>
            <person name="Sheikh S."/>
            <person name="Fu C.-J."/>
            <person name="Brown M.W."/>
            <person name="Baldauf S.L."/>
        </authorList>
    </citation>
    <scope>NUCLEOTIDE SEQUENCE [LARGE SCALE GENOMIC DNA]</scope>
    <source>
        <strain evidence="1 2">ATCC MYA-3509</strain>
    </source>
</reference>
<dbReference type="AlphaFoldDB" id="A0AAW2Z0I7"/>
<dbReference type="EMBL" id="JAOPGA020000866">
    <property type="protein sequence ID" value="KAL0482505.1"/>
    <property type="molecule type" value="Genomic_DNA"/>
</dbReference>